<name>A0A915K8K0_ROMCU</name>
<reference evidence="2" key="1">
    <citation type="submission" date="2022-11" db="UniProtKB">
        <authorList>
            <consortium name="WormBaseParasite"/>
        </authorList>
    </citation>
    <scope>IDENTIFICATION</scope>
</reference>
<proteinExistence type="predicted"/>
<dbReference type="Proteomes" id="UP000887565">
    <property type="component" value="Unplaced"/>
</dbReference>
<organism evidence="1 2">
    <name type="scientific">Romanomermis culicivorax</name>
    <name type="common">Nematode worm</name>
    <dbReference type="NCBI Taxonomy" id="13658"/>
    <lineage>
        <taxon>Eukaryota</taxon>
        <taxon>Metazoa</taxon>
        <taxon>Ecdysozoa</taxon>
        <taxon>Nematoda</taxon>
        <taxon>Enoplea</taxon>
        <taxon>Dorylaimia</taxon>
        <taxon>Mermithida</taxon>
        <taxon>Mermithoidea</taxon>
        <taxon>Mermithidae</taxon>
        <taxon>Romanomermis</taxon>
    </lineage>
</organism>
<dbReference type="AlphaFoldDB" id="A0A915K8K0"/>
<accession>A0A915K8K0</accession>
<protein>
    <submittedName>
        <fullName evidence="2">Uncharacterized protein</fullName>
    </submittedName>
</protein>
<evidence type="ECO:0000313" key="1">
    <source>
        <dbReference type="Proteomes" id="UP000887565"/>
    </source>
</evidence>
<keyword evidence="1" id="KW-1185">Reference proteome</keyword>
<sequence>MKDHIVTYSTPWRPMFVDCIPNKNTLYGKRRSYPSRVDDRGEPKKFQRLIEFCKKPKSCRFCGIPLIKGKYYCFVNLQAGSTNNKYKWNTTTYSYNNWHGPSEMNHFHGSMEDYSRIVVCFSEKKMSSLLSKQQSKNLRKLERLNVKMEMVFIVVPKTAQRLREKIFDNNQPNTNTDSEPPPNKKLSVVESNNSFFVPIENLNVERRFRDSLRSGCECDVWHDDLSGRNFFSDIMRVTCVRRLSAGFTHDIYLELSGLAGNGIGIAGIFSK</sequence>
<dbReference type="WBParaSite" id="nRc.2.0.1.t34217-RA">
    <property type="protein sequence ID" value="nRc.2.0.1.t34217-RA"/>
    <property type="gene ID" value="nRc.2.0.1.g34217"/>
</dbReference>
<evidence type="ECO:0000313" key="2">
    <source>
        <dbReference type="WBParaSite" id="nRc.2.0.1.t34217-RA"/>
    </source>
</evidence>